<comment type="caution">
    <text evidence="1">The sequence shown here is derived from an EMBL/GenBank/DDBJ whole genome shotgun (WGS) entry which is preliminary data.</text>
</comment>
<dbReference type="Gene3D" id="3.10.180.10">
    <property type="entry name" value="2,3-Dihydroxybiphenyl 1,2-Dioxygenase, domain 1"/>
    <property type="match status" value="1"/>
</dbReference>
<dbReference type="Proteomes" id="UP000277256">
    <property type="component" value="Unassembled WGS sequence"/>
</dbReference>
<dbReference type="RefSeq" id="WP_125245968.1">
    <property type="nucleotide sequence ID" value="NZ_RSEB01000001.1"/>
</dbReference>
<name>A0A426V3T1_9ACTN</name>
<dbReference type="AlphaFoldDB" id="A0A426V3T1"/>
<dbReference type="InterPro" id="IPR029068">
    <property type="entry name" value="Glyas_Bleomycin-R_OHBP_Dase"/>
</dbReference>
<organism evidence="1 2">
    <name type="scientific">Glycomyces terrestris</name>
    <dbReference type="NCBI Taxonomy" id="2493553"/>
    <lineage>
        <taxon>Bacteria</taxon>
        <taxon>Bacillati</taxon>
        <taxon>Actinomycetota</taxon>
        <taxon>Actinomycetes</taxon>
        <taxon>Glycomycetales</taxon>
        <taxon>Glycomycetaceae</taxon>
        <taxon>Glycomyces</taxon>
    </lineage>
</organism>
<dbReference type="OrthoDB" id="6624781at2"/>
<gene>
    <name evidence="1" type="ORF">EIW28_01600</name>
</gene>
<sequence>MTGEKTIPLLPCRSIDETAEFYRALGFQETLHQTRPNPYTVVEKDDIQLHFFGVDDLDPETTYGTCVVIVPDTGALFETFAAGMRAAYGKLLVSGIPRMTRPRKRANTGNRAGFSVVDPGGNTIRFFPADEDTEEPPAPTSRLGRTLARAIVLGDAKGDTAQAAKILDATLAKTPDDTPPRELAEALAYRAELAARQNDPARARDLLDRLARVPLTDDDRTSLATTLTAAADLSAQLP</sequence>
<dbReference type="InterPro" id="IPR011990">
    <property type="entry name" value="TPR-like_helical_dom_sf"/>
</dbReference>
<protein>
    <submittedName>
        <fullName evidence="1">VOC family protein</fullName>
    </submittedName>
</protein>
<dbReference type="SUPFAM" id="SSF54593">
    <property type="entry name" value="Glyoxalase/Bleomycin resistance protein/Dihydroxybiphenyl dioxygenase"/>
    <property type="match status" value="1"/>
</dbReference>
<keyword evidence="2" id="KW-1185">Reference proteome</keyword>
<evidence type="ECO:0000313" key="1">
    <source>
        <dbReference type="EMBL" id="RRS01491.1"/>
    </source>
</evidence>
<accession>A0A426V3T1</accession>
<evidence type="ECO:0000313" key="2">
    <source>
        <dbReference type="Proteomes" id="UP000277256"/>
    </source>
</evidence>
<proteinExistence type="predicted"/>
<reference evidence="1 2" key="1">
    <citation type="submission" date="2018-12" db="EMBL/GenBank/DDBJ databases">
        <title>Glycomyces sp. YIM 121974 draft genome.</title>
        <authorList>
            <person name="Li Q."/>
        </authorList>
    </citation>
    <scope>NUCLEOTIDE SEQUENCE [LARGE SCALE GENOMIC DNA]</scope>
    <source>
        <strain evidence="1 2">YIM 121974</strain>
    </source>
</reference>
<dbReference type="SUPFAM" id="SSF48452">
    <property type="entry name" value="TPR-like"/>
    <property type="match status" value="1"/>
</dbReference>
<dbReference type="EMBL" id="RSEB01000001">
    <property type="protein sequence ID" value="RRS01491.1"/>
    <property type="molecule type" value="Genomic_DNA"/>
</dbReference>